<sequence>MIKKKGWIVLLISFFAFISLNGSATPLYPEYVVQADGTELIPGHSGPDYIFSGTYENGHIIISGAGSYVLSDNLAYSGSDAAIIINGSDIHLNGNEPELSGNDGTGIISNSHAAYARVENFTSISGFETGMILYGNYCDVIKNNVSFNSGNGVYVKGNNNTISNNIIKGNTYSGINTTSIYHIFSDNLIADNGRNGINSQDFVEITGNEIFGNGRDGVLVWNNATVSDNIISHNIRYGIKATNYVDFFSNLVESNGNDGISTGRFSTIHGNTVLNNKGSGIFTGHTTTLADNVVSGNQKYGIWLGNMVSVKNCTIYNNQYGGLIAGNNADVRDNNVFENQGIGIDLSNFVTIINNSVSNNLYSGIFTLRSSEIHNNTITHNGDCGINGWGNSNISKNFIDDNWIGIYLPDNSVNIHVNQNQILSSGDCGIFIDSGGWDEGSGFIYDNYLGNLVNIGGSGTLSYYGWTNPKGPEPGLNIINGPNIAGNYWSNLTRSGWSDLQEPIKEGYSSTSYELIPNSGVYDIAPLVRSLYDISASGDAWTYPSPSGEVLAPRFSNASFLNFAKPGAELENITVDHDWKGPILNWTFFDVDGNHEIQTIGSPIPGQIHTRFDMFPKNGNPPQKVQFIDLSVGDPTSWYWQFGDGESSTEKDPVHQYTNPGTFTVSLRVYNDGTGGYSVCNNCITVQ</sequence>
<dbReference type="SMART" id="SM00089">
    <property type="entry name" value="PKD"/>
    <property type="match status" value="1"/>
</dbReference>
<proteinExistence type="predicted"/>
<dbReference type="InterPro" id="IPR006626">
    <property type="entry name" value="PbH1"/>
</dbReference>
<dbReference type="CDD" id="cd00146">
    <property type="entry name" value="PKD"/>
    <property type="match status" value="1"/>
</dbReference>
<dbReference type="OrthoDB" id="118000at2157"/>
<dbReference type="Pfam" id="PF18911">
    <property type="entry name" value="PKD_4"/>
    <property type="match status" value="1"/>
</dbReference>
<dbReference type="InterPro" id="IPR022409">
    <property type="entry name" value="PKD/Chitinase_dom"/>
</dbReference>
<accession>A0A8F5ZGE6</accession>
<dbReference type="InterPro" id="IPR000601">
    <property type="entry name" value="PKD_dom"/>
</dbReference>
<organism evidence="3 4">
    <name type="scientific">Methanospirillum hungatei</name>
    <dbReference type="NCBI Taxonomy" id="2203"/>
    <lineage>
        <taxon>Archaea</taxon>
        <taxon>Methanobacteriati</taxon>
        <taxon>Methanobacteriota</taxon>
        <taxon>Stenosarchaea group</taxon>
        <taxon>Methanomicrobia</taxon>
        <taxon>Methanomicrobiales</taxon>
        <taxon>Methanospirillaceae</taxon>
        <taxon>Methanospirillum</taxon>
    </lineage>
</organism>
<dbReference type="Pfam" id="PF13229">
    <property type="entry name" value="Beta_helix"/>
    <property type="match status" value="1"/>
</dbReference>
<evidence type="ECO:0000259" key="2">
    <source>
        <dbReference type="PROSITE" id="PS50093"/>
    </source>
</evidence>
<evidence type="ECO:0000313" key="3">
    <source>
        <dbReference type="EMBL" id="QXO95619.1"/>
    </source>
</evidence>
<dbReference type="AlphaFoldDB" id="A0A8F5ZGE6"/>
<dbReference type="Pfam" id="PF05048">
    <property type="entry name" value="NosD"/>
    <property type="match status" value="1"/>
</dbReference>
<reference evidence="3 4" key="1">
    <citation type="submission" date="2021-06" db="EMBL/GenBank/DDBJ databases">
        <title>Complete genome sequence of the secondary alcohol utilizing methanogen Methanospirillum hungatei strain GP1.</title>
        <authorList>
            <person name="Day L.A."/>
            <person name="Costa K.C."/>
        </authorList>
    </citation>
    <scope>NUCLEOTIDE SEQUENCE [LARGE SCALE GENOMIC DNA]</scope>
    <source>
        <strain evidence="3 4">GP1</strain>
    </source>
</reference>
<dbReference type="PANTHER" id="PTHR22990">
    <property type="entry name" value="F-BOX ONLY PROTEIN"/>
    <property type="match status" value="1"/>
</dbReference>
<dbReference type="Proteomes" id="UP000694228">
    <property type="component" value="Chromosome"/>
</dbReference>
<dbReference type="EMBL" id="CP077107">
    <property type="protein sequence ID" value="QXO95619.1"/>
    <property type="molecule type" value="Genomic_DNA"/>
</dbReference>
<dbReference type="SMART" id="SM00710">
    <property type="entry name" value="PbH1"/>
    <property type="match status" value="10"/>
</dbReference>
<keyword evidence="1" id="KW-0677">Repeat</keyword>
<dbReference type="InterPro" id="IPR007742">
    <property type="entry name" value="NosD_dom"/>
</dbReference>
<evidence type="ECO:0000313" key="4">
    <source>
        <dbReference type="Proteomes" id="UP000694228"/>
    </source>
</evidence>
<gene>
    <name evidence="3" type="ORF">KSK55_04245</name>
</gene>
<dbReference type="InterPro" id="IPR039448">
    <property type="entry name" value="Beta_helix"/>
</dbReference>
<protein>
    <submittedName>
        <fullName evidence="3">Right-handed parallel beta-helix repeat-containing protein</fullName>
    </submittedName>
</protein>
<dbReference type="PANTHER" id="PTHR22990:SF15">
    <property type="entry name" value="F-BOX ONLY PROTEIN 10"/>
    <property type="match status" value="1"/>
</dbReference>
<dbReference type="InterPro" id="IPR051550">
    <property type="entry name" value="SCF-Subunits/Alg-Epimerases"/>
</dbReference>
<name>A0A8F5ZGE6_METHU</name>
<feature type="domain" description="PKD" evidence="2">
    <location>
        <begin position="616"/>
        <end position="671"/>
    </location>
</feature>
<evidence type="ECO:0000256" key="1">
    <source>
        <dbReference type="ARBA" id="ARBA00022737"/>
    </source>
</evidence>
<dbReference type="PROSITE" id="PS50093">
    <property type="entry name" value="PKD"/>
    <property type="match status" value="1"/>
</dbReference>